<gene>
    <name evidence="3" type="ORF">ACFQDM_03390</name>
</gene>
<dbReference type="CDD" id="cd03443">
    <property type="entry name" value="PaaI_thioesterase"/>
    <property type="match status" value="1"/>
</dbReference>
<protein>
    <submittedName>
        <fullName evidence="3">PaaI family thioesterase</fullName>
        <ecNumber evidence="3">3.1.2.-</ecNumber>
    </submittedName>
</protein>
<dbReference type="Pfam" id="PF03061">
    <property type="entry name" value="4HBT"/>
    <property type="match status" value="1"/>
</dbReference>
<dbReference type="InterPro" id="IPR003736">
    <property type="entry name" value="PAAI_dom"/>
</dbReference>
<dbReference type="GO" id="GO:0016787">
    <property type="term" value="F:hydrolase activity"/>
    <property type="evidence" value="ECO:0007669"/>
    <property type="project" value="UniProtKB-KW"/>
</dbReference>
<dbReference type="InterPro" id="IPR029069">
    <property type="entry name" value="HotDog_dom_sf"/>
</dbReference>
<comment type="caution">
    <text evidence="3">The sequence shown here is derived from an EMBL/GenBank/DDBJ whole genome shotgun (WGS) entry which is preliminary data.</text>
</comment>
<keyword evidence="1 3" id="KW-0378">Hydrolase</keyword>
<dbReference type="Gene3D" id="3.10.129.10">
    <property type="entry name" value="Hotdog Thioesterase"/>
    <property type="match status" value="1"/>
</dbReference>
<accession>A0ABW1S6Q6</accession>
<reference evidence="4" key="1">
    <citation type="journal article" date="2019" name="Int. J. Syst. Evol. Microbiol.">
        <title>The Global Catalogue of Microorganisms (GCM) 10K type strain sequencing project: providing services to taxonomists for standard genome sequencing and annotation.</title>
        <authorList>
            <consortium name="The Broad Institute Genomics Platform"/>
            <consortium name="The Broad Institute Genome Sequencing Center for Infectious Disease"/>
            <person name="Wu L."/>
            <person name="Ma J."/>
        </authorList>
    </citation>
    <scope>NUCLEOTIDE SEQUENCE [LARGE SCALE GENOMIC DNA]</scope>
    <source>
        <strain evidence="4">CGMCC-1.15741</strain>
    </source>
</reference>
<sequence length="138" mass="14985">MAVNLTTQEVNEFFARAFDGERTRPEIIELGDGMAKVLLRFRNDLLRPGNVISGPTQMSLADTATYAAIFTKIGITPMAVTSNLNMSFLRPCPAEDVIATANLLKMGRRLAVAEVDIRGAMQDKAASHAVVTYAIPTE</sequence>
<keyword evidence="4" id="KW-1185">Reference proteome</keyword>
<dbReference type="SUPFAM" id="SSF54637">
    <property type="entry name" value="Thioesterase/thiol ester dehydrase-isomerase"/>
    <property type="match status" value="1"/>
</dbReference>
<dbReference type="InterPro" id="IPR006683">
    <property type="entry name" value="Thioestr_dom"/>
</dbReference>
<dbReference type="Proteomes" id="UP001596303">
    <property type="component" value="Unassembled WGS sequence"/>
</dbReference>
<organism evidence="3 4">
    <name type="scientific">Ponticaulis profundi</name>
    <dbReference type="NCBI Taxonomy" id="2665222"/>
    <lineage>
        <taxon>Bacteria</taxon>
        <taxon>Pseudomonadati</taxon>
        <taxon>Pseudomonadota</taxon>
        <taxon>Alphaproteobacteria</taxon>
        <taxon>Hyphomonadales</taxon>
        <taxon>Hyphomonadaceae</taxon>
        <taxon>Ponticaulis</taxon>
    </lineage>
</organism>
<dbReference type="NCBIfam" id="TIGR00369">
    <property type="entry name" value="unchar_dom_1"/>
    <property type="match status" value="1"/>
</dbReference>
<evidence type="ECO:0000259" key="2">
    <source>
        <dbReference type="Pfam" id="PF03061"/>
    </source>
</evidence>
<evidence type="ECO:0000256" key="1">
    <source>
        <dbReference type="ARBA" id="ARBA00022801"/>
    </source>
</evidence>
<evidence type="ECO:0000313" key="3">
    <source>
        <dbReference type="EMBL" id="MFC6197102.1"/>
    </source>
</evidence>
<feature type="domain" description="Thioesterase" evidence="2">
    <location>
        <begin position="50"/>
        <end position="118"/>
    </location>
</feature>
<name>A0ABW1S6Q6_9PROT</name>
<dbReference type="EC" id="3.1.2.-" evidence="3"/>
<dbReference type="EMBL" id="JBHSSW010000004">
    <property type="protein sequence ID" value="MFC6197102.1"/>
    <property type="molecule type" value="Genomic_DNA"/>
</dbReference>
<dbReference type="RefSeq" id="WP_377375487.1">
    <property type="nucleotide sequence ID" value="NZ_JBHSSW010000004.1"/>
</dbReference>
<evidence type="ECO:0000313" key="4">
    <source>
        <dbReference type="Proteomes" id="UP001596303"/>
    </source>
</evidence>
<proteinExistence type="predicted"/>